<proteinExistence type="predicted"/>
<sequence length="206" mass="24071">MQQNRNQQSGQNVSKSLRPASRRVVKPEIHLNPNFKSLTNIPQLTTRIQEKQFQIKHSLNEINTETLTKRSNYHSILNEKKFSLVSHTDRDSNLNCRFKEQKLTSLDKSQPKGILKLINSKSKDHSNNDPIEVHENEEQKTIFTKRIKFSSLKPIKSPYIQESPDIIQKLSPKRVSFSTQVHIKLIEENFQFKPKRYVLADLIDNI</sequence>
<dbReference type="KEGG" id="ptm:GSPATT00029232001"/>
<name>A0BI29_PARTE</name>
<dbReference type="OrthoDB" id="10277395at2759"/>
<dbReference type="OMA" id="PYIQESP"/>
<dbReference type="GeneID" id="5011378"/>
<gene>
    <name evidence="2" type="ORF">GSPATT00029232001</name>
</gene>
<evidence type="ECO:0000313" key="2">
    <source>
        <dbReference type="EMBL" id="CAK58196.1"/>
    </source>
</evidence>
<evidence type="ECO:0000313" key="3">
    <source>
        <dbReference type="Proteomes" id="UP000000600"/>
    </source>
</evidence>
<organism evidence="2 3">
    <name type="scientific">Paramecium tetraurelia</name>
    <dbReference type="NCBI Taxonomy" id="5888"/>
    <lineage>
        <taxon>Eukaryota</taxon>
        <taxon>Sar</taxon>
        <taxon>Alveolata</taxon>
        <taxon>Ciliophora</taxon>
        <taxon>Intramacronucleata</taxon>
        <taxon>Oligohymenophorea</taxon>
        <taxon>Peniculida</taxon>
        <taxon>Parameciidae</taxon>
        <taxon>Paramecium</taxon>
    </lineage>
</organism>
<dbReference type="RefSeq" id="XP_001425594.1">
    <property type="nucleotide sequence ID" value="XM_001425557.1"/>
</dbReference>
<dbReference type="AlphaFoldDB" id="A0BI29"/>
<protein>
    <submittedName>
        <fullName evidence="2">Uncharacterized protein</fullName>
    </submittedName>
</protein>
<feature type="region of interest" description="Disordered" evidence="1">
    <location>
        <begin position="1"/>
        <end position="23"/>
    </location>
</feature>
<dbReference type="InParanoid" id="A0BI29"/>
<dbReference type="EMBL" id="CT867996">
    <property type="protein sequence ID" value="CAK58196.1"/>
    <property type="molecule type" value="Genomic_DNA"/>
</dbReference>
<feature type="compositionally biased region" description="Polar residues" evidence="1">
    <location>
        <begin position="1"/>
        <end position="15"/>
    </location>
</feature>
<dbReference type="HOGENOM" id="CLU_1356968_0_0_1"/>
<evidence type="ECO:0000256" key="1">
    <source>
        <dbReference type="SAM" id="MobiDB-lite"/>
    </source>
</evidence>
<keyword evidence="3" id="KW-1185">Reference proteome</keyword>
<accession>A0BI29</accession>
<dbReference type="Proteomes" id="UP000000600">
    <property type="component" value="Unassembled WGS sequence"/>
</dbReference>
<reference evidence="2 3" key="1">
    <citation type="journal article" date="2006" name="Nature">
        <title>Global trends of whole-genome duplications revealed by the ciliate Paramecium tetraurelia.</title>
        <authorList>
            <consortium name="Genoscope"/>
            <person name="Aury J.-M."/>
            <person name="Jaillon O."/>
            <person name="Duret L."/>
            <person name="Noel B."/>
            <person name="Jubin C."/>
            <person name="Porcel B.M."/>
            <person name="Segurens B."/>
            <person name="Daubin V."/>
            <person name="Anthouard V."/>
            <person name="Aiach N."/>
            <person name="Arnaiz O."/>
            <person name="Billaut A."/>
            <person name="Beisson J."/>
            <person name="Blanc I."/>
            <person name="Bouhouche K."/>
            <person name="Camara F."/>
            <person name="Duharcourt S."/>
            <person name="Guigo R."/>
            <person name="Gogendeau D."/>
            <person name="Katinka M."/>
            <person name="Keller A.-M."/>
            <person name="Kissmehl R."/>
            <person name="Klotz C."/>
            <person name="Koll F."/>
            <person name="Le Moue A."/>
            <person name="Lepere C."/>
            <person name="Malinsky S."/>
            <person name="Nowacki M."/>
            <person name="Nowak J.K."/>
            <person name="Plattner H."/>
            <person name="Poulain J."/>
            <person name="Ruiz F."/>
            <person name="Serrano V."/>
            <person name="Zagulski M."/>
            <person name="Dessen P."/>
            <person name="Betermier M."/>
            <person name="Weissenbach J."/>
            <person name="Scarpelli C."/>
            <person name="Schachter V."/>
            <person name="Sperling L."/>
            <person name="Meyer E."/>
            <person name="Cohen J."/>
            <person name="Wincker P."/>
        </authorList>
    </citation>
    <scope>NUCLEOTIDE SEQUENCE [LARGE SCALE GENOMIC DNA]</scope>
    <source>
        <strain evidence="2 3">Stock d4-2</strain>
    </source>
</reference>